<keyword evidence="13" id="KW-1185">Reference proteome</keyword>
<dbReference type="SMART" id="SM00091">
    <property type="entry name" value="PAS"/>
    <property type="match status" value="1"/>
</dbReference>
<dbReference type="PANTHER" id="PTHR43065">
    <property type="entry name" value="SENSOR HISTIDINE KINASE"/>
    <property type="match status" value="1"/>
</dbReference>
<evidence type="ECO:0000313" key="12">
    <source>
        <dbReference type="EMBL" id="RBP38064.1"/>
    </source>
</evidence>
<proteinExistence type="predicted"/>
<dbReference type="CDD" id="cd00082">
    <property type="entry name" value="HisKA"/>
    <property type="match status" value="1"/>
</dbReference>
<dbReference type="Gene3D" id="3.30.450.40">
    <property type="match status" value="1"/>
</dbReference>
<dbReference type="NCBIfam" id="TIGR00229">
    <property type="entry name" value="sensory_box"/>
    <property type="match status" value="1"/>
</dbReference>
<evidence type="ECO:0000313" key="13">
    <source>
        <dbReference type="Proteomes" id="UP000253426"/>
    </source>
</evidence>
<dbReference type="Proteomes" id="UP000253426">
    <property type="component" value="Unassembled WGS sequence"/>
</dbReference>
<feature type="domain" description="PAC" evidence="11">
    <location>
        <begin position="97"/>
        <end position="149"/>
    </location>
</feature>
<dbReference type="SMART" id="SM00388">
    <property type="entry name" value="HisKA"/>
    <property type="match status" value="1"/>
</dbReference>
<dbReference type="PANTHER" id="PTHR43065:SF10">
    <property type="entry name" value="PEROXIDE STRESS-ACTIVATED HISTIDINE KINASE MAK3"/>
    <property type="match status" value="1"/>
</dbReference>
<dbReference type="PROSITE" id="PS50109">
    <property type="entry name" value="HIS_KIN"/>
    <property type="match status" value="1"/>
</dbReference>
<dbReference type="InterPro" id="IPR003594">
    <property type="entry name" value="HATPase_dom"/>
</dbReference>
<evidence type="ECO:0000256" key="5">
    <source>
        <dbReference type="ARBA" id="ARBA00022741"/>
    </source>
</evidence>
<evidence type="ECO:0000259" key="9">
    <source>
        <dbReference type="PROSITE" id="PS50109"/>
    </source>
</evidence>
<evidence type="ECO:0000256" key="2">
    <source>
        <dbReference type="ARBA" id="ARBA00012438"/>
    </source>
</evidence>
<dbReference type="InterPro" id="IPR001610">
    <property type="entry name" value="PAC"/>
</dbReference>
<feature type="domain" description="PAS" evidence="10">
    <location>
        <begin position="43"/>
        <end position="76"/>
    </location>
</feature>
<keyword evidence="5" id="KW-0547">Nucleotide-binding</keyword>
<dbReference type="PRINTS" id="PR00344">
    <property type="entry name" value="BCTRLSENSOR"/>
</dbReference>
<reference evidence="12 13" key="1">
    <citation type="submission" date="2018-06" db="EMBL/GenBank/DDBJ databases">
        <title>Genomic Encyclopedia of Type Strains, Phase IV (KMG-IV): sequencing the most valuable type-strain genomes for metagenomic binning, comparative biology and taxonomic classification.</title>
        <authorList>
            <person name="Goeker M."/>
        </authorList>
    </citation>
    <scope>NUCLEOTIDE SEQUENCE [LARGE SCALE GENOMIC DNA]</scope>
    <source>
        <strain evidence="12 13">DSM 25532</strain>
    </source>
</reference>
<evidence type="ECO:0000256" key="4">
    <source>
        <dbReference type="ARBA" id="ARBA00022679"/>
    </source>
</evidence>
<dbReference type="InterPro" id="IPR003661">
    <property type="entry name" value="HisK_dim/P_dom"/>
</dbReference>
<keyword evidence="7" id="KW-0067">ATP-binding</keyword>
<dbReference type="InterPro" id="IPR036097">
    <property type="entry name" value="HisK_dim/P_sf"/>
</dbReference>
<evidence type="ECO:0000256" key="7">
    <source>
        <dbReference type="ARBA" id="ARBA00022840"/>
    </source>
</evidence>
<dbReference type="InterPro" id="IPR003018">
    <property type="entry name" value="GAF"/>
</dbReference>
<dbReference type="SMART" id="SM00065">
    <property type="entry name" value="GAF"/>
    <property type="match status" value="1"/>
</dbReference>
<dbReference type="RefSeq" id="WP_113961198.1">
    <property type="nucleotide sequence ID" value="NZ_QNRR01000012.1"/>
</dbReference>
<dbReference type="Pfam" id="PF00512">
    <property type="entry name" value="HisKA"/>
    <property type="match status" value="1"/>
</dbReference>
<dbReference type="GO" id="GO:0000155">
    <property type="term" value="F:phosphorelay sensor kinase activity"/>
    <property type="evidence" value="ECO:0007669"/>
    <property type="project" value="InterPro"/>
</dbReference>
<organism evidence="12 13">
    <name type="scientific">Roseimicrobium gellanilyticum</name>
    <dbReference type="NCBI Taxonomy" id="748857"/>
    <lineage>
        <taxon>Bacteria</taxon>
        <taxon>Pseudomonadati</taxon>
        <taxon>Verrucomicrobiota</taxon>
        <taxon>Verrucomicrobiia</taxon>
        <taxon>Verrucomicrobiales</taxon>
        <taxon>Verrucomicrobiaceae</taxon>
        <taxon>Roseimicrobium</taxon>
    </lineage>
</organism>
<evidence type="ECO:0000259" key="11">
    <source>
        <dbReference type="PROSITE" id="PS50113"/>
    </source>
</evidence>
<keyword evidence="4" id="KW-0808">Transferase</keyword>
<evidence type="ECO:0000256" key="3">
    <source>
        <dbReference type="ARBA" id="ARBA00022553"/>
    </source>
</evidence>
<dbReference type="SMART" id="SM00387">
    <property type="entry name" value="HATPase_c"/>
    <property type="match status" value="1"/>
</dbReference>
<dbReference type="Gene3D" id="1.10.287.130">
    <property type="match status" value="1"/>
</dbReference>
<dbReference type="InterPro" id="IPR036890">
    <property type="entry name" value="HATPase_C_sf"/>
</dbReference>
<dbReference type="InterPro" id="IPR035965">
    <property type="entry name" value="PAS-like_dom_sf"/>
</dbReference>
<dbReference type="EC" id="2.7.13.3" evidence="2"/>
<keyword evidence="3" id="KW-0597">Phosphoprotein</keyword>
<name>A0A366H960_9BACT</name>
<dbReference type="Pfam" id="PF02518">
    <property type="entry name" value="HATPase_c"/>
    <property type="match status" value="1"/>
</dbReference>
<keyword evidence="6" id="KW-0418">Kinase</keyword>
<dbReference type="InterPro" id="IPR000014">
    <property type="entry name" value="PAS"/>
</dbReference>
<dbReference type="GO" id="GO:0005524">
    <property type="term" value="F:ATP binding"/>
    <property type="evidence" value="ECO:0007669"/>
    <property type="project" value="UniProtKB-KW"/>
</dbReference>
<keyword evidence="8" id="KW-0902">Two-component regulatory system</keyword>
<dbReference type="PROSITE" id="PS50112">
    <property type="entry name" value="PAS"/>
    <property type="match status" value="1"/>
</dbReference>
<dbReference type="CDD" id="cd00130">
    <property type="entry name" value="PAS"/>
    <property type="match status" value="1"/>
</dbReference>
<feature type="domain" description="Histidine kinase" evidence="9">
    <location>
        <begin position="344"/>
        <end position="559"/>
    </location>
</feature>
<dbReference type="EMBL" id="QNRR01000012">
    <property type="protein sequence ID" value="RBP38064.1"/>
    <property type="molecule type" value="Genomic_DNA"/>
</dbReference>
<dbReference type="SUPFAM" id="SSF47384">
    <property type="entry name" value="Homodimeric domain of signal transducing histidine kinase"/>
    <property type="match status" value="1"/>
</dbReference>
<evidence type="ECO:0000259" key="10">
    <source>
        <dbReference type="PROSITE" id="PS50112"/>
    </source>
</evidence>
<dbReference type="SMART" id="SM00086">
    <property type="entry name" value="PAC"/>
    <property type="match status" value="1"/>
</dbReference>
<accession>A0A366H960</accession>
<dbReference type="Gene3D" id="3.30.565.10">
    <property type="entry name" value="Histidine kinase-like ATPase, C-terminal domain"/>
    <property type="match status" value="1"/>
</dbReference>
<dbReference type="SUPFAM" id="SSF55781">
    <property type="entry name" value="GAF domain-like"/>
    <property type="match status" value="1"/>
</dbReference>
<dbReference type="SUPFAM" id="SSF55874">
    <property type="entry name" value="ATPase domain of HSP90 chaperone/DNA topoisomerase II/histidine kinase"/>
    <property type="match status" value="1"/>
</dbReference>
<dbReference type="OrthoDB" id="9772100at2"/>
<dbReference type="InterPro" id="IPR005467">
    <property type="entry name" value="His_kinase_dom"/>
</dbReference>
<dbReference type="Gene3D" id="3.30.450.20">
    <property type="entry name" value="PAS domain"/>
    <property type="match status" value="1"/>
</dbReference>
<dbReference type="Pfam" id="PF13426">
    <property type="entry name" value="PAS_9"/>
    <property type="match status" value="1"/>
</dbReference>
<comment type="caution">
    <text evidence="12">The sequence shown here is derived from an EMBL/GenBank/DDBJ whole genome shotgun (WGS) entry which is preliminary data.</text>
</comment>
<dbReference type="SUPFAM" id="SSF55785">
    <property type="entry name" value="PYP-like sensor domain (PAS domain)"/>
    <property type="match status" value="1"/>
</dbReference>
<dbReference type="Pfam" id="PF01590">
    <property type="entry name" value="GAF"/>
    <property type="match status" value="1"/>
</dbReference>
<comment type="catalytic activity">
    <reaction evidence="1">
        <text>ATP + protein L-histidine = ADP + protein N-phospho-L-histidine.</text>
        <dbReference type="EC" id="2.7.13.3"/>
    </reaction>
</comment>
<gene>
    <name evidence="12" type="ORF">DES53_11262</name>
</gene>
<sequence>MNPAVTPKPTASSSIGDAFGSSMNDLLQVRAALDEHSMVCTTDSQGCVTYANNRFCEVTGYKREEWLGQDYRMIDPGCHTPEFLRSVWQTISLGSVWRGEIQGRARDGSGFWVASTIIPVLGADASPREYLAVCQDITEHKKLHAEMEVRQQLQHLLADLSTQFVALADDEVDNTILRTLKQIGEFMELDRATLWQIEDDKAGLQLTHHWQRDGVPLPPERFQTESSVPWAHGKLLAGDSFHFAKLSDLPSEADSDMQVLRHLGSKSLVCIPLLATTRPFGALVFATVRAERTWTLDEITELKLVAQIIANVVGRRRAEERAEQLRVEIAHSARASMLGELAAALAHELNQPLTAILSNAQAGRRFLSAGAAEPEEVGAILDDIVRDGRRAGGVVHNLRAMLSNASPPREDCSLNEIIHEVAEFLHSELVVQGIELEQHLEPDLPPVHAVRVEMQQILVNLLVNAVQSMREAPAERRRIDIRTRKGGTKVTVEVRDHGCGIPIQHLSSIFHPFVTTKQGGLGMGLSICRRMIEAHSGFIAACNHEDGGAVLAFSLPIADSSIPVMTESRT</sequence>
<dbReference type="AlphaFoldDB" id="A0A366H960"/>
<dbReference type="InterPro" id="IPR000700">
    <property type="entry name" value="PAS-assoc_C"/>
</dbReference>
<evidence type="ECO:0000256" key="6">
    <source>
        <dbReference type="ARBA" id="ARBA00022777"/>
    </source>
</evidence>
<dbReference type="InterPro" id="IPR029016">
    <property type="entry name" value="GAF-like_dom_sf"/>
</dbReference>
<dbReference type="InterPro" id="IPR004358">
    <property type="entry name" value="Sig_transdc_His_kin-like_C"/>
</dbReference>
<dbReference type="PROSITE" id="PS50113">
    <property type="entry name" value="PAC"/>
    <property type="match status" value="1"/>
</dbReference>
<evidence type="ECO:0000256" key="8">
    <source>
        <dbReference type="ARBA" id="ARBA00023012"/>
    </source>
</evidence>
<protein>
    <recommendedName>
        <fullName evidence="2">histidine kinase</fullName>
        <ecNumber evidence="2">2.7.13.3</ecNumber>
    </recommendedName>
</protein>
<evidence type="ECO:0000256" key="1">
    <source>
        <dbReference type="ARBA" id="ARBA00000085"/>
    </source>
</evidence>